<protein>
    <submittedName>
        <fullName evidence="2">Uncharacterized protein</fullName>
    </submittedName>
</protein>
<evidence type="ECO:0000256" key="1">
    <source>
        <dbReference type="SAM" id="MobiDB-lite"/>
    </source>
</evidence>
<dbReference type="AlphaFoldDB" id="A0A1T4Y6M8"/>
<dbReference type="EMBL" id="FUYC01000033">
    <property type="protein sequence ID" value="SKA97457.1"/>
    <property type="molecule type" value="Genomic_DNA"/>
</dbReference>
<gene>
    <name evidence="2" type="ORF">SAMN02745704_02849</name>
</gene>
<dbReference type="Proteomes" id="UP000190027">
    <property type="component" value="Unassembled WGS sequence"/>
</dbReference>
<accession>A0A1T4Y6M8</accession>
<evidence type="ECO:0000313" key="2">
    <source>
        <dbReference type="EMBL" id="SKA97457.1"/>
    </source>
</evidence>
<evidence type="ECO:0000313" key="3">
    <source>
        <dbReference type="Proteomes" id="UP000190027"/>
    </source>
</evidence>
<sequence>MNTKWINSFRTGTHTDSAGHTKTWTHSILERIVSNFARRTEDPPLVFGHPTSSDPAQDSTPARGGSPIILVRAGGQRRQGALHRPKESLEVVPLFRASSARRCNHSRPRLGWDTVRRAAIAPGDDQPIW</sequence>
<name>A0A1T4Y6M8_9BACT</name>
<feature type="region of interest" description="Disordered" evidence="1">
    <location>
        <begin position="43"/>
        <end position="67"/>
    </location>
</feature>
<feature type="compositionally biased region" description="Polar residues" evidence="1">
    <location>
        <begin position="50"/>
        <end position="60"/>
    </location>
</feature>
<organism evidence="2 3">
    <name type="scientific">Paucidesulfovibrio gracilis DSM 16080</name>
    <dbReference type="NCBI Taxonomy" id="1121449"/>
    <lineage>
        <taxon>Bacteria</taxon>
        <taxon>Pseudomonadati</taxon>
        <taxon>Thermodesulfobacteriota</taxon>
        <taxon>Desulfovibrionia</taxon>
        <taxon>Desulfovibrionales</taxon>
        <taxon>Desulfovibrionaceae</taxon>
        <taxon>Paucidesulfovibrio</taxon>
    </lineage>
</organism>
<keyword evidence="3" id="KW-1185">Reference proteome</keyword>
<proteinExistence type="predicted"/>
<reference evidence="2 3" key="1">
    <citation type="submission" date="2017-02" db="EMBL/GenBank/DDBJ databases">
        <authorList>
            <person name="Peterson S.W."/>
        </authorList>
    </citation>
    <scope>NUCLEOTIDE SEQUENCE [LARGE SCALE GENOMIC DNA]</scope>
    <source>
        <strain evidence="2 3">DSM 16080</strain>
    </source>
</reference>